<gene>
    <name evidence="2" type="ORF">CH363_03425</name>
</gene>
<keyword evidence="1" id="KW-1133">Transmembrane helix</keyword>
<feature type="transmembrane region" description="Helical" evidence="1">
    <location>
        <begin position="335"/>
        <end position="357"/>
    </location>
</feature>
<accession>A0ABX4PQX3</accession>
<keyword evidence="1" id="KW-0812">Transmembrane</keyword>
<evidence type="ECO:0000256" key="1">
    <source>
        <dbReference type="SAM" id="Phobius"/>
    </source>
</evidence>
<feature type="transmembrane region" description="Helical" evidence="1">
    <location>
        <begin position="116"/>
        <end position="134"/>
    </location>
</feature>
<feature type="transmembrane region" description="Helical" evidence="1">
    <location>
        <begin position="60"/>
        <end position="81"/>
    </location>
</feature>
<dbReference type="RefSeq" id="WP_100722405.1">
    <property type="nucleotide sequence ID" value="NZ_NPEG01000001.1"/>
</dbReference>
<evidence type="ECO:0000313" key="3">
    <source>
        <dbReference type="Proteomes" id="UP000231857"/>
    </source>
</evidence>
<feature type="transmembrane region" description="Helical" evidence="1">
    <location>
        <begin position="199"/>
        <end position="220"/>
    </location>
</feature>
<feature type="transmembrane region" description="Helical" evidence="1">
    <location>
        <begin position="154"/>
        <end position="173"/>
    </location>
</feature>
<sequence>MEEKKPLSSPWIISKRFDLTWFIAPGLISVIIVLLASYFGFPEPSSLGSSRTSGNALPPWLWLLLIPGIDVSHVYSTLFRAYFDKEVWNRKKVLLSLVPFLCFIIALILYSFGKLFFWGAMAYLAVFHFIRQQYGFLSLYTRTEPKTESKIPFLLDKICLYMVTGLPILYWHIVPGGRHFEWFIEGDFYQYPNHSISNFIHILFWVSVIVYSLSQVYLLLKRRRVSVGKLLLLLNTASVWYVGIILLNNDFAFTLTNVINHGIPYMALVFAYSNFRKKQLSSFFYNSFRNGALAILSFSLVLLAFAFSEEWLWDSFVWREHPYLFGNSSVIKAELGLGLEGILVPIFFLPQFTHYILDGFLWKGGKNNSELEGFIGLRNLGS</sequence>
<feature type="transmembrane region" description="Helical" evidence="1">
    <location>
        <begin position="227"/>
        <end position="246"/>
    </location>
</feature>
<protein>
    <recommendedName>
        <fullName evidence="4">Beta-carotene 15,15'-monooxygenase</fullName>
    </recommendedName>
</protein>
<dbReference type="Proteomes" id="UP000231857">
    <property type="component" value="Unassembled WGS sequence"/>
</dbReference>
<evidence type="ECO:0008006" key="4">
    <source>
        <dbReference type="Google" id="ProtNLM"/>
    </source>
</evidence>
<feature type="transmembrane region" description="Helical" evidence="1">
    <location>
        <begin position="287"/>
        <end position="307"/>
    </location>
</feature>
<name>A0ABX4PQX3_9LEPT</name>
<dbReference type="EMBL" id="NPEI01000001">
    <property type="protein sequence ID" value="PKA17701.1"/>
    <property type="molecule type" value="Genomic_DNA"/>
</dbReference>
<keyword evidence="1" id="KW-0472">Membrane</keyword>
<reference evidence="2 3" key="1">
    <citation type="submission" date="2017-07" db="EMBL/GenBank/DDBJ databases">
        <title>Leptospira spp. isolated from tropical soils.</title>
        <authorList>
            <person name="Thibeaux R."/>
            <person name="Iraola G."/>
            <person name="Ferres I."/>
            <person name="Bierque E."/>
            <person name="Girault D."/>
            <person name="Soupe-Gilbert M.-E."/>
            <person name="Picardeau M."/>
            <person name="Goarant C."/>
        </authorList>
    </citation>
    <scope>NUCLEOTIDE SEQUENCE [LARGE SCALE GENOMIC DNA]</scope>
    <source>
        <strain evidence="2 3">ATI7-C-A2</strain>
    </source>
</reference>
<organism evidence="2 3">
    <name type="scientific">Leptospira haakeii</name>
    <dbReference type="NCBI Taxonomy" id="2023198"/>
    <lineage>
        <taxon>Bacteria</taxon>
        <taxon>Pseudomonadati</taxon>
        <taxon>Spirochaetota</taxon>
        <taxon>Spirochaetia</taxon>
        <taxon>Leptospirales</taxon>
        <taxon>Leptospiraceae</taxon>
        <taxon>Leptospira</taxon>
    </lineage>
</organism>
<feature type="transmembrane region" description="Helical" evidence="1">
    <location>
        <begin position="93"/>
        <end position="110"/>
    </location>
</feature>
<proteinExistence type="predicted"/>
<keyword evidence="3" id="KW-1185">Reference proteome</keyword>
<feature type="transmembrane region" description="Helical" evidence="1">
    <location>
        <begin position="258"/>
        <end position="275"/>
    </location>
</feature>
<comment type="caution">
    <text evidence="2">The sequence shown here is derived from an EMBL/GenBank/DDBJ whole genome shotgun (WGS) entry which is preliminary data.</text>
</comment>
<evidence type="ECO:0000313" key="2">
    <source>
        <dbReference type="EMBL" id="PKA17701.1"/>
    </source>
</evidence>
<feature type="transmembrane region" description="Helical" evidence="1">
    <location>
        <begin position="21"/>
        <end position="40"/>
    </location>
</feature>